<proteinExistence type="predicted"/>
<evidence type="ECO:0000313" key="3">
    <source>
        <dbReference type="Proteomes" id="UP001214441"/>
    </source>
</evidence>
<accession>A0ABT6ZP53</accession>
<dbReference type="RefSeq" id="WP_274039684.1">
    <property type="nucleotide sequence ID" value="NZ_JANCPR020000001.1"/>
</dbReference>
<gene>
    <name evidence="2" type="ORF">NMN56_001520</name>
</gene>
<keyword evidence="3" id="KW-1185">Reference proteome</keyword>
<organism evidence="2 3">
    <name type="scientific">Streptomyces iconiensis</name>
    <dbReference type="NCBI Taxonomy" id="1384038"/>
    <lineage>
        <taxon>Bacteria</taxon>
        <taxon>Bacillati</taxon>
        <taxon>Actinomycetota</taxon>
        <taxon>Actinomycetes</taxon>
        <taxon>Kitasatosporales</taxon>
        <taxon>Streptomycetaceae</taxon>
        <taxon>Streptomyces</taxon>
    </lineage>
</organism>
<evidence type="ECO:0000313" key="2">
    <source>
        <dbReference type="EMBL" id="MDJ1130647.1"/>
    </source>
</evidence>
<feature type="signal peptide" evidence="1">
    <location>
        <begin position="1"/>
        <end position="23"/>
    </location>
</feature>
<dbReference type="Proteomes" id="UP001214441">
    <property type="component" value="Unassembled WGS sequence"/>
</dbReference>
<protein>
    <submittedName>
        <fullName evidence="2">Uncharacterized protein</fullName>
    </submittedName>
</protein>
<dbReference type="EMBL" id="JANCPR020000001">
    <property type="protein sequence ID" value="MDJ1130647.1"/>
    <property type="molecule type" value="Genomic_DNA"/>
</dbReference>
<sequence>MRRSLAVAAVLVGLVLVAGPAYAETGPKGGQPKLPSSALVDKLKGVLPVLAKGGMNNR</sequence>
<reference evidence="2 3" key="1">
    <citation type="submission" date="2023-05" db="EMBL/GenBank/DDBJ databases">
        <title>Streptantibioticus silvisoli sp. nov., acidotolerant actinomycetes 1 from pine litter.</title>
        <authorList>
            <person name="Swiecimska M."/>
            <person name="Golinska P."/>
            <person name="Sangal V."/>
            <person name="Wachnowicz B."/>
            <person name="Goodfellow M."/>
        </authorList>
    </citation>
    <scope>NUCLEOTIDE SEQUENCE [LARGE SCALE GENOMIC DNA]</scope>
    <source>
        <strain evidence="2 3">DSM 42109</strain>
    </source>
</reference>
<name>A0ABT6ZP53_9ACTN</name>
<feature type="chain" id="PRO_5047177538" evidence="1">
    <location>
        <begin position="24"/>
        <end position="58"/>
    </location>
</feature>
<evidence type="ECO:0000256" key="1">
    <source>
        <dbReference type="SAM" id="SignalP"/>
    </source>
</evidence>
<keyword evidence="1" id="KW-0732">Signal</keyword>
<comment type="caution">
    <text evidence="2">The sequence shown here is derived from an EMBL/GenBank/DDBJ whole genome shotgun (WGS) entry which is preliminary data.</text>
</comment>